<dbReference type="AlphaFoldDB" id="A0ABD4RJ38"/>
<dbReference type="RefSeq" id="WP_021874531.1">
    <property type="nucleotide sequence ID" value="NZ_CP018624.1"/>
</dbReference>
<dbReference type="Proteomes" id="UP000775179">
    <property type="component" value="Unassembled WGS sequence"/>
</dbReference>
<evidence type="ECO:0000313" key="1">
    <source>
        <dbReference type="EMBL" id="MBX7290969.1"/>
    </source>
</evidence>
<dbReference type="KEGG" id="cchv:BTM20_12720"/>
<gene>
    <name evidence="1" type="ORF">K4H94_07920</name>
</gene>
<protein>
    <recommendedName>
        <fullName evidence="3">Lipoprotein</fullName>
    </recommendedName>
</protein>
<evidence type="ECO:0000313" key="2">
    <source>
        <dbReference type="Proteomes" id="UP000775179"/>
    </source>
</evidence>
<proteinExistence type="predicted"/>
<reference evidence="1 2" key="1">
    <citation type="submission" date="2021-08" db="EMBL/GenBank/DDBJ databases">
        <title>Genome sequence analysis of Clostridium chauvoei strains of European origin and evaluation of typing options for outbreak investigations.</title>
        <authorList>
            <person name="Abdel-Glil M."/>
            <person name="Thomas P."/>
            <person name="Seyboldt C."/>
        </authorList>
    </citation>
    <scope>NUCLEOTIDE SEQUENCE [LARGE SCALE GENOMIC DNA]</scope>
    <source>
        <strain evidence="1 2">S0260-09</strain>
    </source>
</reference>
<dbReference type="PROSITE" id="PS51257">
    <property type="entry name" value="PROKAR_LIPOPROTEIN"/>
    <property type="match status" value="1"/>
</dbReference>
<dbReference type="GeneID" id="66302742"/>
<dbReference type="EMBL" id="JAIFTX010000015">
    <property type="protein sequence ID" value="MBX7290969.1"/>
    <property type="molecule type" value="Genomic_DNA"/>
</dbReference>
<accession>A0ABD4RJ38</accession>
<evidence type="ECO:0008006" key="3">
    <source>
        <dbReference type="Google" id="ProtNLM"/>
    </source>
</evidence>
<sequence length="71" mass="7993">MKKKFLTTLLIISISIIFIGCNKNKNTSTKESSGDTISSEEGLLNVEVTLPKSFLVIKMHLQLKQKLKLKE</sequence>
<comment type="caution">
    <text evidence="1">The sequence shown here is derived from an EMBL/GenBank/DDBJ whole genome shotgun (WGS) entry which is preliminary data.</text>
</comment>
<organism evidence="1 2">
    <name type="scientific">Clostridium chauvoei</name>
    <dbReference type="NCBI Taxonomy" id="46867"/>
    <lineage>
        <taxon>Bacteria</taxon>
        <taxon>Bacillati</taxon>
        <taxon>Bacillota</taxon>
        <taxon>Clostridia</taxon>
        <taxon>Eubacteriales</taxon>
        <taxon>Clostridiaceae</taxon>
        <taxon>Clostridium</taxon>
    </lineage>
</organism>
<name>A0ABD4RJ38_9CLOT</name>